<dbReference type="AlphaFoldDB" id="L1K1X9"/>
<evidence type="ECO:0000313" key="4">
    <source>
        <dbReference type="Proteomes" id="UP000011087"/>
    </source>
</evidence>
<dbReference type="EnsemblProtists" id="EKX54460">
    <property type="protein sequence ID" value="EKX54460"/>
    <property type="gene ID" value="GUITHDRAFT_99939"/>
</dbReference>
<evidence type="ECO:0000256" key="1">
    <source>
        <dbReference type="SAM" id="SignalP"/>
    </source>
</evidence>
<dbReference type="RefSeq" id="XP_005841440.1">
    <property type="nucleotide sequence ID" value="XM_005841383.1"/>
</dbReference>
<feature type="signal peptide" evidence="1">
    <location>
        <begin position="1"/>
        <end position="17"/>
    </location>
</feature>
<organism evidence="2">
    <name type="scientific">Guillardia theta (strain CCMP2712)</name>
    <name type="common">Cryptophyte</name>
    <dbReference type="NCBI Taxonomy" id="905079"/>
    <lineage>
        <taxon>Eukaryota</taxon>
        <taxon>Cryptophyceae</taxon>
        <taxon>Pyrenomonadales</taxon>
        <taxon>Geminigeraceae</taxon>
        <taxon>Guillardia</taxon>
    </lineage>
</organism>
<feature type="chain" id="PRO_5008772094" evidence="1">
    <location>
        <begin position="18"/>
        <end position="81"/>
    </location>
</feature>
<reference evidence="3" key="3">
    <citation type="submission" date="2015-06" db="UniProtKB">
        <authorList>
            <consortium name="EnsemblProtists"/>
        </authorList>
    </citation>
    <scope>IDENTIFICATION</scope>
</reference>
<dbReference type="KEGG" id="gtt:GUITHDRAFT_99939"/>
<evidence type="ECO:0000313" key="2">
    <source>
        <dbReference type="EMBL" id="EKX54460.1"/>
    </source>
</evidence>
<sequence>MAYAYALACLACGWCNSVCQNAGPTTNWDNISFNPTDSSDDPDCSVDPDFAFLNNVDKPTPLNWNWGTVNNNGIFGYGKNR</sequence>
<evidence type="ECO:0000313" key="3">
    <source>
        <dbReference type="EnsemblProtists" id="EKX54460"/>
    </source>
</evidence>
<keyword evidence="4" id="KW-1185">Reference proteome</keyword>
<proteinExistence type="predicted"/>
<dbReference type="EMBL" id="JH992967">
    <property type="protein sequence ID" value="EKX54460.1"/>
    <property type="molecule type" value="Genomic_DNA"/>
</dbReference>
<gene>
    <name evidence="2" type="ORF">GUITHDRAFT_99939</name>
</gene>
<dbReference type="PaxDb" id="55529-EKX54460"/>
<protein>
    <submittedName>
        <fullName evidence="2 3">Uncharacterized protein</fullName>
    </submittedName>
</protein>
<name>L1K1X9_GUITC</name>
<dbReference type="GeneID" id="17310981"/>
<dbReference type="Proteomes" id="UP000011087">
    <property type="component" value="Unassembled WGS sequence"/>
</dbReference>
<accession>L1K1X9</accession>
<reference evidence="4" key="2">
    <citation type="submission" date="2012-11" db="EMBL/GenBank/DDBJ databases">
        <authorList>
            <person name="Kuo A."/>
            <person name="Curtis B.A."/>
            <person name="Tanifuji G."/>
            <person name="Burki F."/>
            <person name="Gruber A."/>
            <person name="Irimia M."/>
            <person name="Maruyama S."/>
            <person name="Arias M.C."/>
            <person name="Ball S.G."/>
            <person name="Gile G.H."/>
            <person name="Hirakawa Y."/>
            <person name="Hopkins J.F."/>
            <person name="Rensing S.A."/>
            <person name="Schmutz J."/>
            <person name="Symeonidi A."/>
            <person name="Elias M."/>
            <person name="Eveleigh R.J."/>
            <person name="Herman E.K."/>
            <person name="Klute M.J."/>
            <person name="Nakayama T."/>
            <person name="Obornik M."/>
            <person name="Reyes-Prieto A."/>
            <person name="Armbrust E.V."/>
            <person name="Aves S.J."/>
            <person name="Beiko R.G."/>
            <person name="Coutinho P."/>
            <person name="Dacks J.B."/>
            <person name="Durnford D.G."/>
            <person name="Fast N.M."/>
            <person name="Green B.R."/>
            <person name="Grisdale C."/>
            <person name="Hempe F."/>
            <person name="Henrissat B."/>
            <person name="Hoppner M.P."/>
            <person name="Ishida K.-I."/>
            <person name="Kim E."/>
            <person name="Koreny L."/>
            <person name="Kroth P.G."/>
            <person name="Liu Y."/>
            <person name="Malik S.-B."/>
            <person name="Maier U.G."/>
            <person name="McRose D."/>
            <person name="Mock T."/>
            <person name="Neilson J.A."/>
            <person name="Onodera N.T."/>
            <person name="Poole A.M."/>
            <person name="Pritham E.J."/>
            <person name="Richards T.A."/>
            <person name="Rocap G."/>
            <person name="Roy S.W."/>
            <person name="Sarai C."/>
            <person name="Schaack S."/>
            <person name="Shirato S."/>
            <person name="Slamovits C.H."/>
            <person name="Spencer D.F."/>
            <person name="Suzuki S."/>
            <person name="Worden A.Z."/>
            <person name="Zauner S."/>
            <person name="Barry K."/>
            <person name="Bell C."/>
            <person name="Bharti A.K."/>
            <person name="Crow J.A."/>
            <person name="Grimwood J."/>
            <person name="Kramer R."/>
            <person name="Lindquist E."/>
            <person name="Lucas S."/>
            <person name="Salamov A."/>
            <person name="McFadden G.I."/>
            <person name="Lane C.E."/>
            <person name="Keeling P.J."/>
            <person name="Gray M.W."/>
            <person name="Grigoriev I.V."/>
            <person name="Archibald J.M."/>
        </authorList>
    </citation>
    <scope>NUCLEOTIDE SEQUENCE</scope>
    <source>
        <strain evidence="4">CCMP2712</strain>
    </source>
</reference>
<keyword evidence="1" id="KW-0732">Signal</keyword>
<reference evidence="2 4" key="1">
    <citation type="journal article" date="2012" name="Nature">
        <title>Algal genomes reveal evolutionary mosaicism and the fate of nucleomorphs.</title>
        <authorList>
            <consortium name="DOE Joint Genome Institute"/>
            <person name="Curtis B.A."/>
            <person name="Tanifuji G."/>
            <person name="Burki F."/>
            <person name="Gruber A."/>
            <person name="Irimia M."/>
            <person name="Maruyama S."/>
            <person name="Arias M.C."/>
            <person name="Ball S.G."/>
            <person name="Gile G.H."/>
            <person name="Hirakawa Y."/>
            <person name="Hopkins J.F."/>
            <person name="Kuo A."/>
            <person name="Rensing S.A."/>
            <person name="Schmutz J."/>
            <person name="Symeonidi A."/>
            <person name="Elias M."/>
            <person name="Eveleigh R.J."/>
            <person name="Herman E.K."/>
            <person name="Klute M.J."/>
            <person name="Nakayama T."/>
            <person name="Obornik M."/>
            <person name="Reyes-Prieto A."/>
            <person name="Armbrust E.V."/>
            <person name="Aves S.J."/>
            <person name="Beiko R.G."/>
            <person name="Coutinho P."/>
            <person name="Dacks J.B."/>
            <person name="Durnford D.G."/>
            <person name="Fast N.M."/>
            <person name="Green B.R."/>
            <person name="Grisdale C.J."/>
            <person name="Hempel F."/>
            <person name="Henrissat B."/>
            <person name="Hoppner M.P."/>
            <person name="Ishida K."/>
            <person name="Kim E."/>
            <person name="Koreny L."/>
            <person name="Kroth P.G."/>
            <person name="Liu Y."/>
            <person name="Malik S.B."/>
            <person name="Maier U.G."/>
            <person name="McRose D."/>
            <person name="Mock T."/>
            <person name="Neilson J.A."/>
            <person name="Onodera N.T."/>
            <person name="Poole A.M."/>
            <person name="Pritham E.J."/>
            <person name="Richards T.A."/>
            <person name="Rocap G."/>
            <person name="Roy S.W."/>
            <person name="Sarai C."/>
            <person name="Schaack S."/>
            <person name="Shirato S."/>
            <person name="Slamovits C.H."/>
            <person name="Spencer D.F."/>
            <person name="Suzuki S."/>
            <person name="Worden A.Z."/>
            <person name="Zauner S."/>
            <person name="Barry K."/>
            <person name="Bell C."/>
            <person name="Bharti A.K."/>
            <person name="Crow J.A."/>
            <person name="Grimwood J."/>
            <person name="Kramer R."/>
            <person name="Lindquist E."/>
            <person name="Lucas S."/>
            <person name="Salamov A."/>
            <person name="McFadden G.I."/>
            <person name="Lane C.E."/>
            <person name="Keeling P.J."/>
            <person name="Gray M.W."/>
            <person name="Grigoriev I.V."/>
            <person name="Archibald J.M."/>
        </authorList>
    </citation>
    <scope>NUCLEOTIDE SEQUENCE</scope>
    <source>
        <strain evidence="2 4">CCMP2712</strain>
    </source>
</reference>
<dbReference type="HOGENOM" id="CLU_2578932_0_0_1"/>